<gene>
    <name evidence="2" type="ORF">GSTENG00001642001</name>
</gene>
<feature type="compositionally biased region" description="Low complexity" evidence="1">
    <location>
        <begin position="14"/>
        <end position="24"/>
    </location>
</feature>
<feature type="region of interest" description="Disordered" evidence="1">
    <location>
        <begin position="235"/>
        <end position="258"/>
    </location>
</feature>
<feature type="compositionally biased region" description="Gly residues" evidence="1">
    <location>
        <begin position="65"/>
        <end position="85"/>
    </location>
</feature>
<dbReference type="KEGG" id="tng:GSTEN00001642G001"/>
<feature type="compositionally biased region" description="Basic residues" evidence="1">
    <location>
        <begin position="194"/>
        <end position="204"/>
    </location>
</feature>
<feature type="compositionally biased region" description="Polar residues" evidence="1">
    <location>
        <begin position="42"/>
        <end position="60"/>
    </location>
</feature>
<name>Q4TFG9_TETNG</name>
<accession>Q4TFG9</accession>
<feature type="compositionally biased region" description="Basic and acidic residues" evidence="1">
    <location>
        <begin position="155"/>
        <end position="166"/>
    </location>
</feature>
<proteinExistence type="predicted"/>
<feature type="region of interest" description="Disordered" evidence="1">
    <location>
        <begin position="1"/>
        <end position="204"/>
    </location>
</feature>
<feature type="compositionally biased region" description="Basic and acidic residues" evidence="1">
    <location>
        <begin position="94"/>
        <end position="107"/>
    </location>
</feature>
<reference evidence="2" key="1">
    <citation type="journal article" date="2004" name="Nature">
        <title>Genome duplication in the teleost fish Tetraodon nigroviridis reveals the early vertebrate proto-karyotype.</title>
        <authorList>
            <person name="Jaillon O."/>
            <person name="Aury J.-M."/>
            <person name="Brunet F."/>
            <person name="Petit J.-L."/>
            <person name="Stange-Thomann N."/>
            <person name="Mauceli E."/>
            <person name="Bouneau L."/>
            <person name="Fischer C."/>
            <person name="Ozouf-Costaz C."/>
            <person name="Bernot A."/>
            <person name="Nicaud S."/>
            <person name="Jaffe D."/>
            <person name="Fisher S."/>
            <person name="Lutfalla G."/>
            <person name="Dossat C."/>
            <person name="Segurens B."/>
            <person name="Dasilva C."/>
            <person name="Salanoubat M."/>
            <person name="Levy M."/>
            <person name="Boudet N."/>
            <person name="Castellano S."/>
            <person name="Anthouard V."/>
            <person name="Jubin C."/>
            <person name="Castelli V."/>
            <person name="Katinka M."/>
            <person name="Vacherie B."/>
            <person name="Biemont C."/>
            <person name="Skalli Z."/>
            <person name="Cattolico L."/>
            <person name="Poulain J."/>
            <person name="De Berardinis V."/>
            <person name="Cruaud C."/>
            <person name="Duprat S."/>
            <person name="Brottier P."/>
            <person name="Coutanceau J.-P."/>
            <person name="Gouzy J."/>
            <person name="Parra G."/>
            <person name="Lardier G."/>
            <person name="Chapple C."/>
            <person name="McKernan K.J."/>
            <person name="McEwan P."/>
            <person name="Bosak S."/>
            <person name="Kellis M."/>
            <person name="Volff J.-N."/>
            <person name="Guigo R."/>
            <person name="Zody M.C."/>
            <person name="Mesirov J."/>
            <person name="Lindblad-Toh K."/>
            <person name="Birren B."/>
            <person name="Nusbaum C."/>
            <person name="Kahn D."/>
            <person name="Robinson-Rechavi M."/>
            <person name="Laudet V."/>
            <person name="Schachter V."/>
            <person name="Quetier F."/>
            <person name="Saurin W."/>
            <person name="Scarpelli C."/>
            <person name="Wincker P."/>
            <person name="Lander E.S."/>
            <person name="Weissenbach J."/>
            <person name="Roest Crollius H."/>
        </authorList>
    </citation>
    <scope>NUCLEOTIDE SEQUENCE [LARGE SCALE GENOMIC DNA]</scope>
</reference>
<evidence type="ECO:0000256" key="1">
    <source>
        <dbReference type="SAM" id="MobiDB-lite"/>
    </source>
</evidence>
<dbReference type="EMBL" id="CAAE01004487">
    <property type="protein sequence ID" value="CAF88363.1"/>
    <property type="molecule type" value="Genomic_DNA"/>
</dbReference>
<organism evidence="2">
    <name type="scientific">Tetraodon nigroviridis</name>
    <name type="common">Spotted green pufferfish</name>
    <name type="synonym">Chelonodon nigroviridis</name>
    <dbReference type="NCBI Taxonomy" id="99883"/>
    <lineage>
        <taxon>Eukaryota</taxon>
        <taxon>Metazoa</taxon>
        <taxon>Chordata</taxon>
        <taxon>Craniata</taxon>
        <taxon>Vertebrata</taxon>
        <taxon>Euteleostomi</taxon>
        <taxon>Actinopterygii</taxon>
        <taxon>Neopterygii</taxon>
        <taxon>Teleostei</taxon>
        <taxon>Neoteleostei</taxon>
        <taxon>Acanthomorphata</taxon>
        <taxon>Eupercaria</taxon>
        <taxon>Tetraodontiformes</taxon>
        <taxon>Tetradontoidea</taxon>
        <taxon>Tetraodontidae</taxon>
        <taxon>Tetraodon</taxon>
    </lineage>
</organism>
<dbReference type="AlphaFoldDB" id="Q4TFG9"/>
<reference evidence="2" key="2">
    <citation type="submission" date="2004-02" db="EMBL/GenBank/DDBJ databases">
        <authorList>
            <consortium name="Genoscope"/>
            <consortium name="Whitehead Institute Centre for Genome Research"/>
        </authorList>
    </citation>
    <scope>NUCLEOTIDE SEQUENCE</scope>
</reference>
<sequence length="258" mass="27511">MLADEALEAVSVQSRWRSSRLSSLETRACQTRRVHTAEAEVQTLSTAETGSQTEAGNRQRTPPAGGRGPGPGGPEGLPGAGGGPAGQAAAQEQQESRLRRVPGELERPQPSGLAPPLPAAPRRGAEEPPGDQGVLELHGGGAGLRLRTDRRRRLEHGGGPRLHLEPAESEAAARTGRGGDRRARGRQRAQLPPHTRRPAGRYRRSQGWRHLGPLSHLCVFVCVCVCVRACRRPVQRQGGGVGHRSHRRARVGSDGDLG</sequence>
<comment type="caution">
    <text evidence="2">The sequence shown here is derived from an EMBL/GenBank/DDBJ whole genome shotgun (WGS) entry which is preliminary data.</text>
</comment>
<evidence type="ECO:0000313" key="2">
    <source>
        <dbReference type="EMBL" id="CAF88363.1"/>
    </source>
</evidence>
<protein>
    <submittedName>
        <fullName evidence="2">(spotted green pufferfish) hypothetical protein</fullName>
    </submittedName>
</protein>